<dbReference type="InterPro" id="IPR005532">
    <property type="entry name" value="SUMF_dom"/>
</dbReference>
<dbReference type="PANTHER" id="PTHR23150:SF19">
    <property type="entry name" value="FORMYLGLYCINE-GENERATING ENZYME"/>
    <property type="match status" value="1"/>
</dbReference>
<dbReference type="EMBL" id="JAHLQO010000001">
    <property type="protein sequence ID" value="MBU5668439.1"/>
    <property type="molecule type" value="Genomic_DNA"/>
</dbReference>
<accession>A0ABS6FE31</accession>
<organism evidence="2 3">
    <name type="scientific">Peptoniphilus ovalis</name>
    <dbReference type="NCBI Taxonomy" id="2841503"/>
    <lineage>
        <taxon>Bacteria</taxon>
        <taxon>Bacillati</taxon>
        <taxon>Bacillota</taxon>
        <taxon>Tissierellia</taxon>
        <taxon>Tissierellales</taxon>
        <taxon>Peptoniphilaceae</taxon>
        <taxon>Peptoniphilus</taxon>
    </lineage>
</organism>
<gene>
    <name evidence="2" type="ORF">KQI68_01155</name>
</gene>
<dbReference type="Proteomes" id="UP000783742">
    <property type="component" value="Unassembled WGS sequence"/>
</dbReference>
<evidence type="ECO:0000259" key="1">
    <source>
        <dbReference type="Pfam" id="PF03781"/>
    </source>
</evidence>
<dbReference type="PANTHER" id="PTHR23150">
    <property type="entry name" value="SULFATASE MODIFYING FACTOR 1, 2"/>
    <property type="match status" value="1"/>
</dbReference>
<evidence type="ECO:0000313" key="2">
    <source>
        <dbReference type="EMBL" id="MBU5668439.1"/>
    </source>
</evidence>
<reference evidence="2 3" key="1">
    <citation type="submission" date="2021-06" db="EMBL/GenBank/DDBJ databases">
        <authorList>
            <person name="Sun Q."/>
            <person name="Li D."/>
        </authorList>
    </citation>
    <scope>NUCLEOTIDE SEQUENCE [LARGE SCALE GENOMIC DNA]</scope>
    <source>
        <strain evidence="2 3">MSJ-1</strain>
    </source>
</reference>
<proteinExistence type="predicted"/>
<feature type="domain" description="Sulfatase-modifying factor enzyme-like" evidence="1">
    <location>
        <begin position="3"/>
        <end position="284"/>
    </location>
</feature>
<sequence length="286" mass="32651">MKNEMIALPGGKFKMGCDLNEGFEKDMEGPSVEVEIEPFEIMKFTVTNEEFLEFFLETGYVTEAERYGSSFVFHYLLDPKKSIETISTESAWVEVQGASWRKPTGDGSSIEDKMNHPVVHISYNDAMVYANWKGLRLPTEAEWEYAARAGTTTRFPWGDELVKNKEHMANTYQGEFPNYITDEDGYIATAPVDSYYPNDFGLYQVCGNVYEWCINDGGISLNEFTKKDRDEFVKENQNYTRNLKSLRGGSFLCSPDYCKRYRVASRNSTTANSSACNIGFRLVRSL</sequence>
<dbReference type="InterPro" id="IPR051043">
    <property type="entry name" value="Sulfatase_Mod_Factor_Kinase"/>
</dbReference>
<name>A0ABS6FE31_9FIRM</name>
<protein>
    <submittedName>
        <fullName evidence="2">Formylglycine-generating enzyme family protein</fullName>
    </submittedName>
</protein>
<dbReference type="Pfam" id="PF03781">
    <property type="entry name" value="FGE-sulfatase"/>
    <property type="match status" value="1"/>
</dbReference>
<dbReference type="RefSeq" id="WP_216548182.1">
    <property type="nucleotide sequence ID" value="NZ_JAHLQO010000001.1"/>
</dbReference>
<comment type="caution">
    <text evidence="2">The sequence shown here is derived from an EMBL/GenBank/DDBJ whole genome shotgun (WGS) entry which is preliminary data.</text>
</comment>
<keyword evidence="3" id="KW-1185">Reference proteome</keyword>
<evidence type="ECO:0000313" key="3">
    <source>
        <dbReference type="Proteomes" id="UP000783742"/>
    </source>
</evidence>